<feature type="repeat" description="WD" evidence="3">
    <location>
        <begin position="976"/>
        <end position="1017"/>
    </location>
</feature>
<dbReference type="SMART" id="SM00320">
    <property type="entry name" value="WD40"/>
    <property type="match status" value="14"/>
</dbReference>
<dbReference type="InterPro" id="IPR049052">
    <property type="entry name" value="nSTAND1"/>
</dbReference>
<keyword evidence="7" id="KW-1185">Reference proteome</keyword>
<dbReference type="RefSeq" id="WP_343951766.1">
    <property type="nucleotide sequence ID" value="NZ_BAAAHQ010000023.1"/>
</dbReference>
<keyword evidence="4" id="KW-1133">Transmembrane helix</keyword>
<evidence type="ECO:0000259" key="5">
    <source>
        <dbReference type="SMART" id="SM00530"/>
    </source>
</evidence>
<dbReference type="Pfam" id="PF00400">
    <property type="entry name" value="WD40"/>
    <property type="match status" value="14"/>
</dbReference>
<proteinExistence type="predicted"/>
<dbReference type="PROSITE" id="PS50294">
    <property type="entry name" value="WD_REPEATS_REGION"/>
    <property type="match status" value="13"/>
</dbReference>
<evidence type="ECO:0000256" key="3">
    <source>
        <dbReference type="PROSITE-ProRule" id="PRU00221"/>
    </source>
</evidence>
<evidence type="ECO:0000256" key="4">
    <source>
        <dbReference type="SAM" id="Phobius"/>
    </source>
</evidence>
<feature type="repeat" description="WD" evidence="3">
    <location>
        <begin position="670"/>
        <end position="703"/>
    </location>
</feature>
<keyword evidence="4" id="KW-0812">Transmembrane</keyword>
<dbReference type="PROSITE" id="PS50082">
    <property type="entry name" value="WD_REPEATS_2"/>
    <property type="match status" value="14"/>
</dbReference>
<protein>
    <recommendedName>
        <fullName evidence="5">HTH cro/C1-type domain-containing protein</fullName>
    </recommendedName>
</protein>
<feature type="repeat" description="WD" evidence="3">
    <location>
        <begin position="1068"/>
        <end position="1101"/>
    </location>
</feature>
<feature type="repeat" description="WD" evidence="3">
    <location>
        <begin position="1158"/>
        <end position="1199"/>
    </location>
</feature>
<comment type="caution">
    <text evidence="6">The sequence shown here is derived from an EMBL/GenBank/DDBJ whole genome shotgun (WGS) entry which is preliminary data.</text>
</comment>
<dbReference type="CDD" id="cd00200">
    <property type="entry name" value="WD40"/>
    <property type="match status" value="3"/>
</dbReference>
<keyword evidence="1 3" id="KW-0853">WD repeat</keyword>
<keyword evidence="4" id="KW-0472">Membrane</keyword>
<feature type="repeat" description="WD" evidence="3">
    <location>
        <begin position="625"/>
        <end position="666"/>
    </location>
</feature>
<dbReference type="InterPro" id="IPR027417">
    <property type="entry name" value="P-loop_NTPase"/>
</dbReference>
<dbReference type="InterPro" id="IPR001387">
    <property type="entry name" value="Cro/C1-type_HTH"/>
</dbReference>
<dbReference type="PANTHER" id="PTHR19848">
    <property type="entry name" value="WD40 REPEAT PROTEIN"/>
    <property type="match status" value="1"/>
</dbReference>
<evidence type="ECO:0000313" key="7">
    <source>
        <dbReference type="Proteomes" id="UP001501578"/>
    </source>
</evidence>
<keyword evidence="2" id="KW-0677">Repeat</keyword>
<dbReference type="InterPro" id="IPR015943">
    <property type="entry name" value="WD40/YVTN_repeat-like_dom_sf"/>
</dbReference>
<reference evidence="6 7" key="1">
    <citation type="journal article" date="2019" name="Int. J. Syst. Evol. Microbiol.">
        <title>The Global Catalogue of Microorganisms (GCM) 10K type strain sequencing project: providing services to taxonomists for standard genome sequencing and annotation.</title>
        <authorList>
            <consortium name="The Broad Institute Genomics Platform"/>
            <consortium name="The Broad Institute Genome Sequencing Center for Infectious Disease"/>
            <person name="Wu L."/>
            <person name="Ma J."/>
        </authorList>
    </citation>
    <scope>NUCLEOTIDE SEQUENCE [LARGE SCALE GENOMIC DNA]</scope>
    <source>
        <strain evidence="6 7">JCM 11136</strain>
    </source>
</reference>
<organism evidence="6 7">
    <name type="scientific">Nonomuraea longicatena</name>
    <dbReference type="NCBI Taxonomy" id="83682"/>
    <lineage>
        <taxon>Bacteria</taxon>
        <taxon>Bacillati</taxon>
        <taxon>Actinomycetota</taxon>
        <taxon>Actinomycetes</taxon>
        <taxon>Streptosporangiales</taxon>
        <taxon>Streptosporangiaceae</taxon>
        <taxon>Nonomuraea</taxon>
    </lineage>
</organism>
<feature type="repeat" description="WD" evidence="3">
    <location>
        <begin position="760"/>
        <end position="801"/>
    </location>
</feature>
<dbReference type="InterPro" id="IPR036322">
    <property type="entry name" value="WD40_repeat_dom_sf"/>
</dbReference>
<evidence type="ECO:0000256" key="1">
    <source>
        <dbReference type="ARBA" id="ARBA00022574"/>
    </source>
</evidence>
<dbReference type="PROSITE" id="PS00678">
    <property type="entry name" value="WD_REPEATS_1"/>
    <property type="match status" value="8"/>
</dbReference>
<feature type="repeat" description="WD" evidence="3">
    <location>
        <begin position="849"/>
        <end position="882"/>
    </location>
</feature>
<dbReference type="Gene3D" id="2.130.10.10">
    <property type="entry name" value="YVTN repeat-like/Quinoprotein amine dehydrogenase"/>
    <property type="match status" value="5"/>
</dbReference>
<sequence>MARTERPLDEGDGPLVDFAAELRGLRRRAGNPTYRALASKAHFSATTLSEAAAGRRLPSLQVTLAYVRACGGDAEQWEARWHELSGRVAAGDASPYAGLAAFQPEDAARFHGRERLAAEIAERMRSRPLVAVFGASGAGKSSLLRAGVIPLLHAEGPVALLTPGAHPLEELRRTFDKEPKVLVVDQFEEVFTLCAPAERAEFLAELLAVTGTGEIRAVLGVRADFYAHCSGHSGLVEAMRDAQVTVGPMTADELRRAVTRPAADAGCTLEGALLTTLIAQAAGRAGVLPLLSHALVETWVRRRGTVLTLAGFEAAGGIGGALTRTAEAVYTSFDEVGRSRARDLFLRLTALGDGTGDTKRRIRREEVAGMGPGTTEVVERLAAARLLTLDTEHVEVAHEVLIGSWPRLRSWLDADRDGLRAHRALTEAAAAWLALARDPGALYRGARLSSVREWLNGPVPGGALTASEQEFVKASASAEERETTTLRRTARQLRVLVTALSVMLVLAGAAVVAAVRAQDSASAQRNEAVSQQLAVRAGTLRQTDPALAAQLGLAGYRIAPTVAARSALLSTFAAPYATRLAGHDGGVESVTFNRDGTLIATSGMDRTARLWDGTDPYHPRELATLPGHTGNVSDVAFAPREHLLITGSDDRTARLWDVRDRRRPVELATLTGHTGAVLGVAFDSSGRLAATAGGDGVIRLWDVADPRRPTPKAELTGHTGPVDDVLFADGDRMLLTAGWDRTIGVWDVSDPARPGPPILRRGHTDVVNSLSLSPDGTVLASTSPDRTVRLWRVNEPAQAAFGVLEGHTDHARTAAFSPDGRTLATTSHDRTVHLWDLSDPRHPRRVGVLTGHTEFVISAAFSPDGRVLATAGNDRLVRLWHLPLPALAAHRDSVYGLAYHPGTGLLASAGYDRTVRLWDTGAAVLAETATLSGHTDAVNSVAFSPGGRLLASGSADRTVRLWQVGTPPGPVPLTTLTGHTDAVNAVAFAAGGRVLASASADFTVRLWDVSDPARVTRLSTTAGPVQVRFGTVGFSPDGGRLAAAGSDGQLLLWDVADPRQPLPLPSPTARHGDTVKALAFSPDGRMLASASADHTVRLWDLPAASAPVPLATLRGHTDTVHALAFSPGGRLLASASADRTVRLWDLSDPAQPGELAVFTDPRDRVYAVSVAPDGSAVAAGGQDRVVYRWDLDTRRATARICAVSAVSRADWAQYLPGQPFQPPCGGG</sequence>
<dbReference type="Proteomes" id="UP001501578">
    <property type="component" value="Unassembled WGS sequence"/>
</dbReference>
<feature type="domain" description="HTH cro/C1-type" evidence="5">
    <location>
        <begin position="21"/>
        <end position="77"/>
    </location>
</feature>
<feature type="repeat" description="WD" evidence="3">
    <location>
        <begin position="887"/>
        <end position="919"/>
    </location>
</feature>
<feature type="repeat" description="WD" evidence="3">
    <location>
        <begin position="1031"/>
        <end position="1055"/>
    </location>
</feature>
<dbReference type="InterPro" id="IPR019775">
    <property type="entry name" value="WD40_repeat_CS"/>
</dbReference>
<dbReference type="CDD" id="cd00093">
    <property type="entry name" value="HTH_XRE"/>
    <property type="match status" value="1"/>
</dbReference>
<dbReference type="PRINTS" id="PR00320">
    <property type="entry name" value="GPROTEINBRPT"/>
</dbReference>
<gene>
    <name evidence="6" type="ORF">GCM10009560_43440</name>
</gene>
<dbReference type="PANTHER" id="PTHR19848:SF8">
    <property type="entry name" value="F-BOX AND WD REPEAT DOMAIN CONTAINING 7"/>
    <property type="match status" value="1"/>
</dbReference>
<feature type="transmembrane region" description="Helical" evidence="4">
    <location>
        <begin position="495"/>
        <end position="515"/>
    </location>
</feature>
<feature type="repeat" description="WD" evidence="3">
    <location>
        <begin position="931"/>
        <end position="964"/>
    </location>
</feature>
<dbReference type="Pfam" id="PF20703">
    <property type="entry name" value="nSTAND1"/>
    <property type="match status" value="1"/>
</dbReference>
<feature type="repeat" description="WD" evidence="3">
    <location>
        <begin position="1113"/>
        <end position="1147"/>
    </location>
</feature>
<dbReference type="SUPFAM" id="SSF50978">
    <property type="entry name" value="WD40 repeat-like"/>
    <property type="match status" value="3"/>
</dbReference>
<name>A0ABN1PZE7_9ACTN</name>
<feature type="repeat" description="WD" evidence="3">
    <location>
        <begin position="804"/>
        <end position="845"/>
    </location>
</feature>
<feature type="repeat" description="WD" evidence="3">
    <location>
        <begin position="580"/>
        <end position="612"/>
    </location>
</feature>
<evidence type="ECO:0000256" key="2">
    <source>
        <dbReference type="ARBA" id="ARBA00022737"/>
    </source>
</evidence>
<dbReference type="SUPFAM" id="SSF52540">
    <property type="entry name" value="P-loop containing nucleoside triphosphate hydrolases"/>
    <property type="match status" value="1"/>
</dbReference>
<accession>A0ABN1PZE7</accession>
<evidence type="ECO:0000313" key="6">
    <source>
        <dbReference type="EMBL" id="GAA0935386.1"/>
    </source>
</evidence>
<dbReference type="SMART" id="SM00530">
    <property type="entry name" value="HTH_XRE"/>
    <property type="match status" value="1"/>
</dbReference>
<dbReference type="EMBL" id="BAAAHQ010000023">
    <property type="protein sequence ID" value="GAA0935386.1"/>
    <property type="molecule type" value="Genomic_DNA"/>
</dbReference>
<dbReference type="InterPro" id="IPR001680">
    <property type="entry name" value="WD40_rpt"/>
</dbReference>
<feature type="repeat" description="WD" evidence="3">
    <location>
        <begin position="715"/>
        <end position="749"/>
    </location>
</feature>
<dbReference type="InterPro" id="IPR020472">
    <property type="entry name" value="WD40_PAC1"/>
</dbReference>